<dbReference type="InterPro" id="IPR019826">
    <property type="entry name" value="Carboxylesterase_B_AS"/>
</dbReference>
<accession>A0A1B9NA90</accession>
<proteinExistence type="inferred from homology"/>
<dbReference type="STRING" id="904291.A7J15_07425"/>
<dbReference type="RefSeq" id="WP_067026522.1">
    <property type="nucleotide sequence ID" value="NZ_CP038256.1"/>
</dbReference>
<dbReference type="Gene3D" id="3.40.50.1820">
    <property type="entry name" value="alpha/beta hydrolase"/>
    <property type="match status" value="1"/>
</dbReference>
<dbReference type="InterPro" id="IPR050309">
    <property type="entry name" value="Type-B_Carboxylest/Lipase"/>
</dbReference>
<comment type="caution">
    <text evidence="4">The sequence shown here is derived from an EMBL/GenBank/DDBJ whole genome shotgun (WGS) entry which is preliminary data.</text>
</comment>
<dbReference type="PROSITE" id="PS00122">
    <property type="entry name" value="CARBOXYLESTERASE_B_1"/>
    <property type="match status" value="1"/>
</dbReference>
<dbReference type="InterPro" id="IPR002018">
    <property type="entry name" value="CarbesteraseB"/>
</dbReference>
<evidence type="ECO:0000313" key="5">
    <source>
        <dbReference type="Proteomes" id="UP000093355"/>
    </source>
</evidence>
<dbReference type="AlphaFoldDB" id="A0A1B9NA90"/>
<keyword evidence="5" id="KW-1185">Reference proteome</keyword>
<dbReference type="SUPFAM" id="SSF53474">
    <property type="entry name" value="alpha/beta-Hydrolases"/>
    <property type="match status" value="1"/>
</dbReference>
<dbReference type="OrthoDB" id="3199405at2"/>
<evidence type="ECO:0000256" key="3">
    <source>
        <dbReference type="RuleBase" id="RU361235"/>
    </source>
</evidence>
<evidence type="ECO:0000313" key="4">
    <source>
        <dbReference type="EMBL" id="OCG73506.1"/>
    </source>
</evidence>
<dbReference type="GO" id="GO:0016787">
    <property type="term" value="F:hydrolase activity"/>
    <property type="evidence" value="ECO:0007669"/>
    <property type="project" value="UniProtKB-KW"/>
</dbReference>
<name>A0A1B9NA90_9MICO</name>
<dbReference type="Pfam" id="PF00135">
    <property type="entry name" value="COesterase"/>
    <property type="match status" value="1"/>
</dbReference>
<evidence type="ECO:0000256" key="1">
    <source>
        <dbReference type="ARBA" id="ARBA00005964"/>
    </source>
</evidence>
<dbReference type="EMBL" id="LXMD01000024">
    <property type="protein sequence ID" value="OCG73506.1"/>
    <property type="molecule type" value="Genomic_DNA"/>
</dbReference>
<comment type="similarity">
    <text evidence="1 3">Belongs to the type-B carboxylesterase/lipase family.</text>
</comment>
<sequence>MERAAEGQGRRAPEARIDAGRLRGAWRGDCAAFLGVPYAQAPVGPLRFAAPQPADPWDGVREATTPGATSQRGATGVTLIPEPSVPGDDILNLNVFTPSPGPDARLPVLVYIHGGGYVSGSIASPWYDGSAFARDGIVTVTIAYRVGFDGFGWVADGASNRGVRDWLLALDWVQRNIAAFGGDPDRVTLAGQSAGGGAVLTLLGMPAARPLFRRAWSMSPTAMTISEAAARAVSDVVATRAGVGAPTAAALSAVPSERLHDLIPNPLRGGLRALARGLDGGIPNIGPAVDGDLIPRPTIEALAAGEGGDRALVVGGMEDEFSMIADELPGVLRLVPAPLVLRFLGLRGERQRAYLAANAELRSRGAARLIGRFVSDITMRRDVIRAARARAAAAPDTWVYAFTWPSPTRRWALHCLDVPFFFDVLGAPGVEAIAGAHPPAALARAYHGAAADFMRTGAVDWIRWPAGETARVFDGAGTHDSRRVYAGLMPLV</sequence>
<dbReference type="PANTHER" id="PTHR11559">
    <property type="entry name" value="CARBOXYLESTERASE"/>
    <property type="match status" value="1"/>
</dbReference>
<reference evidence="4 5" key="1">
    <citation type="submission" date="2016-05" db="EMBL/GenBank/DDBJ databases">
        <authorList>
            <person name="Lavstsen T."/>
            <person name="Jespersen J.S."/>
        </authorList>
    </citation>
    <scope>NUCLEOTIDE SEQUENCE [LARGE SCALE GENOMIC DNA]</scope>
    <source>
        <strain evidence="4 5">YLB-01</strain>
    </source>
</reference>
<protein>
    <recommendedName>
        <fullName evidence="3">Carboxylic ester hydrolase</fullName>
        <ecNumber evidence="3">3.1.1.-</ecNumber>
    </recommendedName>
</protein>
<keyword evidence="2 3" id="KW-0378">Hydrolase</keyword>
<dbReference type="InterPro" id="IPR029058">
    <property type="entry name" value="AB_hydrolase_fold"/>
</dbReference>
<dbReference type="Proteomes" id="UP000093355">
    <property type="component" value="Unassembled WGS sequence"/>
</dbReference>
<dbReference type="EC" id="3.1.1.-" evidence="3"/>
<organism evidence="4 5">
    <name type="scientific">Microbacterium sediminis</name>
    <dbReference type="NCBI Taxonomy" id="904291"/>
    <lineage>
        <taxon>Bacteria</taxon>
        <taxon>Bacillati</taxon>
        <taxon>Actinomycetota</taxon>
        <taxon>Actinomycetes</taxon>
        <taxon>Micrococcales</taxon>
        <taxon>Microbacteriaceae</taxon>
        <taxon>Microbacterium</taxon>
    </lineage>
</organism>
<gene>
    <name evidence="4" type="ORF">A7J15_07425</name>
</gene>
<evidence type="ECO:0000256" key="2">
    <source>
        <dbReference type="ARBA" id="ARBA00022801"/>
    </source>
</evidence>